<reference evidence="4 5" key="1">
    <citation type="submission" date="2018-02" db="EMBL/GenBank/DDBJ databases">
        <title>Genomic Encyclopedia of Archaeal and Bacterial Type Strains, Phase II (KMG-II): from individual species to whole genera.</title>
        <authorList>
            <person name="Goeker M."/>
        </authorList>
    </citation>
    <scope>NUCLEOTIDE SEQUENCE [LARGE SCALE GENOMIC DNA]</scope>
    <source>
        <strain evidence="4 5">YU 961-1</strain>
    </source>
</reference>
<evidence type="ECO:0000256" key="1">
    <source>
        <dbReference type="SAM" id="MobiDB-lite"/>
    </source>
</evidence>
<proteinExistence type="predicted"/>
<dbReference type="OrthoDB" id="8905713at2"/>
<dbReference type="SUPFAM" id="SSF49468">
    <property type="entry name" value="VHL"/>
    <property type="match status" value="1"/>
</dbReference>
<name>A0A2S6GYX7_9PSEU</name>
<dbReference type="Gene3D" id="2.60.40.780">
    <property type="entry name" value="von Hippel-Lindau disease tumour suppressor, beta domain"/>
    <property type="match status" value="1"/>
</dbReference>
<dbReference type="AlphaFoldDB" id="A0A2S6GYX7"/>
<keyword evidence="2" id="KW-0732">Signal</keyword>
<feature type="domain" description="von Hippel-Lindau disease tumour suppressor beta" evidence="3">
    <location>
        <begin position="86"/>
        <end position="141"/>
    </location>
</feature>
<dbReference type="Pfam" id="PF01847">
    <property type="entry name" value="VHL"/>
    <property type="match status" value="1"/>
</dbReference>
<dbReference type="RefSeq" id="WP_104477389.1">
    <property type="nucleotide sequence ID" value="NZ_CP154825.1"/>
</dbReference>
<dbReference type="InterPro" id="IPR037140">
    <property type="entry name" value="VHL_beta_dom_sf"/>
</dbReference>
<evidence type="ECO:0000313" key="5">
    <source>
        <dbReference type="Proteomes" id="UP000239203"/>
    </source>
</evidence>
<dbReference type="EMBL" id="PTIX01000002">
    <property type="protein sequence ID" value="PPK70439.1"/>
    <property type="molecule type" value="Genomic_DNA"/>
</dbReference>
<accession>A0A2S6GYX7</accession>
<organism evidence="4 5">
    <name type="scientific">Actinokineospora auranticolor</name>
    <dbReference type="NCBI Taxonomy" id="155976"/>
    <lineage>
        <taxon>Bacteria</taxon>
        <taxon>Bacillati</taxon>
        <taxon>Actinomycetota</taxon>
        <taxon>Actinomycetes</taxon>
        <taxon>Pseudonocardiales</taxon>
        <taxon>Pseudonocardiaceae</taxon>
        <taxon>Actinokineospora</taxon>
    </lineage>
</organism>
<sequence length="161" mass="16902">MRGVVVVLLAAVAVSVAGCSAQVTGLAVTATAVAGEVSTRTTAPRSPSEDPSDTAEPTTSESPSSEPTAIGSTPAFPRPSADRSPPSDHGVTITFANLRSDRVVIYWVDFDGREVLYNALNPGESYKQPTFTGHIWIVRDSVYAELGRFAAPGTDGEYTID</sequence>
<protein>
    <submittedName>
        <fullName evidence="4">von Hippel-Lindau disease tumor suppressor protein</fullName>
    </submittedName>
</protein>
<feature type="region of interest" description="Disordered" evidence="1">
    <location>
        <begin position="36"/>
        <end position="88"/>
    </location>
</feature>
<feature type="compositionally biased region" description="Low complexity" evidence="1">
    <location>
        <begin position="56"/>
        <end position="88"/>
    </location>
</feature>
<comment type="caution">
    <text evidence="4">The sequence shown here is derived from an EMBL/GenBank/DDBJ whole genome shotgun (WGS) entry which is preliminary data.</text>
</comment>
<dbReference type="PROSITE" id="PS51257">
    <property type="entry name" value="PROKAR_LIPOPROTEIN"/>
    <property type="match status" value="1"/>
</dbReference>
<evidence type="ECO:0000256" key="2">
    <source>
        <dbReference type="SAM" id="SignalP"/>
    </source>
</evidence>
<feature type="chain" id="PRO_5039405866" evidence="2">
    <location>
        <begin position="22"/>
        <end position="161"/>
    </location>
</feature>
<evidence type="ECO:0000313" key="4">
    <source>
        <dbReference type="EMBL" id="PPK70439.1"/>
    </source>
</evidence>
<evidence type="ECO:0000259" key="3">
    <source>
        <dbReference type="Pfam" id="PF01847"/>
    </source>
</evidence>
<dbReference type="InterPro" id="IPR036208">
    <property type="entry name" value="VHL_sf"/>
</dbReference>
<dbReference type="Proteomes" id="UP000239203">
    <property type="component" value="Unassembled WGS sequence"/>
</dbReference>
<feature type="signal peptide" evidence="2">
    <location>
        <begin position="1"/>
        <end position="21"/>
    </location>
</feature>
<gene>
    <name evidence="4" type="ORF">CLV40_102354</name>
</gene>
<dbReference type="InterPro" id="IPR024053">
    <property type="entry name" value="VHL_beta_dom"/>
</dbReference>
<keyword evidence="5" id="KW-1185">Reference proteome</keyword>